<organism evidence="3 4">
    <name type="scientific">Bacterioplanoides pacificum</name>
    <dbReference type="NCBI Taxonomy" id="1171596"/>
    <lineage>
        <taxon>Bacteria</taxon>
        <taxon>Pseudomonadati</taxon>
        <taxon>Pseudomonadota</taxon>
        <taxon>Gammaproteobacteria</taxon>
        <taxon>Oceanospirillales</taxon>
        <taxon>Oceanospirillaceae</taxon>
        <taxon>Bacterioplanoides</taxon>
    </lineage>
</organism>
<feature type="chain" id="PRO_5045534304" evidence="2">
    <location>
        <begin position="21"/>
        <end position="163"/>
    </location>
</feature>
<feature type="region of interest" description="Disordered" evidence="1">
    <location>
        <begin position="106"/>
        <end position="132"/>
    </location>
</feature>
<reference evidence="4" key="1">
    <citation type="journal article" date="2019" name="Int. J. Syst. Evol. Microbiol.">
        <title>The Global Catalogue of Microorganisms (GCM) 10K type strain sequencing project: providing services to taxonomists for standard genome sequencing and annotation.</title>
        <authorList>
            <consortium name="The Broad Institute Genomics Platform"/>
            <consortium name="The Broad Institute Genome Sequencing Center for Infectious Disease"/>
            <person name="Wu L."/>
            <person name="Ma J."/>
        </authorList>
    </citation>
    <scope>NUCLEOTIDE SEQUENCE [LARGE SCALE GENOMIC DNA]</scope>
    <source>
        <strain evidence="4">KCTC 42424</strain>
    </source>
</reference>
<evidence type="ECO:0000256" key="1">
    <source>
        <dbReference type="SAM" id="MobiDB-lite"/>
    </source>
</evidence>
<evidence type="ECO:0000256" key="2">
    <source>
        <dbReference type="SAM" id="SignalP"/>
    </source>
</evidence>
<proteinExistence type="predicted"/>
<name>A0ABV7VMP9_9GAMM</name>
<keyword evidence="2" id="KW-0732">Signal</keyword>
<keyword evidence="4" id="KW-1185">Reference proteome</keyword>
<evidence type="ECO:0000313" key="4">
    <source>
        <dbReference type="Proteomes" id="UP001595722"/>
    </source>
</evidence>
<dbReference type="RefSeq" id="WP_376864363.1">
    <property type="nucleotide sequence ID" value="NZ_JBHRYB010000001.1"/>
</dbReference>
<gene>
    <name evidence="3" type="ORF">ACFOMG_01655</name>
</gene>
<dbReference type="EMBL" id="JBHRYB010000001">
    <property type="protein sequence ID" value="MFC3678815.1"/>
    <property type="molecule type" value="Genomic_DNA"/>
</dbReference>
<comment type="caution">
    <text evidence="3">The sequence shown here is derived from an EMBL/GenBank/DDBJ whole genome shotgun (WGS) entry which is preliminary data.</text>
</comment>
<evidence type="ECO:0000313" key="3">
    <source>
        <dbReference type="EMBL" id="MFC3678815.1"/>
    </source>
</evidence>
<dbReference type="Proteomes" id="UP001595722">
    <property type="component" value="Unassembled WGS sequence"/>
</dbReference>
<protein>
    <submittedName>
        <fullName evidence="3">Uncharacterized protein</fullName>
    </submittedName>
</protein>
<feature type="compositionally biased region" description="Polar residues" evidence="1">
    <location>
        <begin position="118"/>
        <end position="131"/>
    </location>
</feature>
<accession>A0ABV7VMP9</accession>
<feature type="compositionally biased region" description="Basic and acidic residues" evidence="1">
    <location>
        <begin position="108"/>
        <end position="117"/>
    </location>
</feature>
<sequence>MLRFSFFFSACLLASSAVLAVSPQHDDYYSDDIFTAIQEARHRTHHYNYSRAKRYNRTTSQSIQIPRLLNKEMDTHVVTGVMEATAAGQPQTPGVEETLTQANLGRNIKKDDTKQPDSEQNTPRFNASSGPTVIREIRYRGADFDGAARNIRSNVSVSASVRP</sequence>
<feature type="signal peptide" evidence="2">
    <location>
        <begin position="1"/>
        <end position="20"/>
    </location>
</feature>